<protein>
    <submittedName>
        <fullName evidence="2">C4-dicarboxylate ABC transporter substrate-binding protein</fullName>
    </submittedName>
</protein>
<name>A0A410GFT7_9BURK</name>
<dbReference type="PANTHER" id="PTHR42941:SF1">
    <property type="entry name" value="SLL1037 PROTEIN"/>
    <property type="match status" value="1"/>
</dbReference>
<gene>
    <name evidence="2" type="ORF">CKA81_15540</name>
</gene>
<evidence type="ECO:0000313" key="2">
    <source>
        <dbReference type="EMBL" id="QAA95115.1"/>
    </source>
</evidence>
<evidence type="ECO:0000313" key="3">
    <source>
        <dbReference type="Proteomes" id="UP000283474"/>
    </source>
</evidence>
<dbReference type="RefSeq" id="WP_128356104.1">
    <property type="nucleotide sequence ID" value="NZ_CP022987.1"/>
</dbReference>
<dbReference type="Gene3D" id="3.40.190.10">
    <property type="entry name" value="Periplasmic binding protein-like II"/>
    <property type="match status" value="2"/>
</dbReference>
<proteinExistence type="predicted"/>
<dbReference type="NCBIfam" id="TIGR02122">
    <property type="entry name" value="TRAP_TAXI"/>
    <property type="match status" value="1"/>
</dbReference>
<keyword evidence="3" id="KW-1185">Reference proteome</keyword>
<evidence type="ECO:0000256" key="1">
    <source>
        <dbReference type="SAM" id="SignalP"/>
    </source>
</evidence>
<dbReference type="Proteomes" id="UP000283474">
    <property type="component" value="Chromosome"/>
</dbReference>
<accession>A0A410GFT7</accession>
<feature type="chain" id="PRO_5019051506" evidence="1">
    <location>
        <begin position="28"/>
        <end position="332"/>
    </location>
</feature>
<dbReference type="CDD" id="cd13568">
    <property type="entry name" value="PBP2_TAXI_TRAP_like_3"/>
    <property type="match status" value="1"/>
</dbReference>
<dbReference type="AlphaFoldDB" id="A0A410GFT7"/>
<feature type="signal peptide" evidence="1">
    <location>
        <begin position="1"/>
        <end position="27"/>
    </location>
</feature>
<dbReference type="EMBL" id="CP022987">
    <property type="protein sequence ID" value="QAA95115.1"/>
    <property type="molecule type" value="Genomic_DNA"/>
</dbReference>
<sequence>MRKLFTTTFSKRLALTASAAAMFAALAAPLPAAAQQKFVSIGTGGVTGVYYAAGGAICRLVNKDRKDHGVRCSVESTGGSVFNINTIKAGELDLGVVQSDVGYNAYKGEGQFKDVGAYDKLRSVFSLHPEPFTYVVRKDANIKSFDDLKGKRFNVGNPGSGTRASMEQFLQAKGLDLSYFSLASELRPDEHGPALCDGKIDGFMYGVGHPSANIQDPTTTCGAQLMSLTGPVVDKLVADNPYYAKASIPAGLYPNNPQETNTYGVLATFVSSSDVPEETVYLIVKAVFDNFEDFKKLHPAFGHLEPKDMVKNGLSAPLHPGAEKYFKEKGLL</sequence>
<dbReference type="PANTHER" id="PTHR42941">
    <property type="entry name" value="SLL1037 PROTEIN"/>
    <property type="match status" value="1"/>
</dbReference>
<reference evidence="2 3" key="1">
    <citation type="submission" date="2017-08" db="EMBL/GenBank/DDBJ databases">
        <authorList>
            <person name="Park S.-J."/>
            <person name="Kim H."/>
        </authorList>
    </citation>
    <scope>NUCLEOTIDE SEQUENCE [LARGE SCALE GENOMIC DNA]</scope>
    <source>
        <strain evidence="3">ye3</strain>
    </source>
</reference>
<dbReference type="InterPro" id="IPR011852">
    <property type="entry name" value="TRAP_TAXI"/>
</dbReference>
<dbReference type="SUPFAM" id="SSF53850">
    <property type="entry name" value="Periplasmic binding protein-like II"/>
    <property type="match status" value="1"/>
</dbReference>
<keyword evidence="1" id="KW-0732">Signal</keyword>
<dbReference type="Pfam" id="PF16868">
    <property type="entry name" value="NMT1_3"/>
    <property type="match status" value="1"/>
</dbReference>
<dbReference type="KEGG" id="pus:CKA81_15540"/>
<organism evidence="2 3">
    <name type="scientific">Pollutimonas thiosulfatoxidans</name>
    <dbReference type="NCBI Taxonomy" id="2028345"/>
    <lineage>
        <taxon>Bacteria</taxon>
        <taxon>Pseudomonadati</taxon>
        <taxon>Pseudomonadota</taxon>
        <taxon>Betaproteobacteria</taxon>
        <taxon>Burkholderiales</taxon>
        <taxon>Alcaligenaceae</taxon>
        <taxon>Pollutimonas</taxon>
    </lineage>
</organism>
<dbReference type="OrthoDB" id="9780180at2"/>